<evidence type="ECO:0000259" key="11">
    <source>
        <dbReference type="Pfam" id="PF08241"/>
    </source>
</evidence>
<dbReference type="Gene3D" id="3.40.50.1820">
    <property type="entry name" value="alpha/beta hydrolase"/>
    <property type="match status" value="1"/>
</dbReference>
<reference evidence="12 13" key="1">
    <citation type="submission" date="2018-10" db="EMBL/GenBank/DDBJ databases">
        <title>Draft genome sequence of Zhongshania sp. DSW25-10.</title>
        <authorList>
            <person name="Oh J."/>
        </authorList>
    </citation>
    <scope>NUCLEOTIDE SEQUENCE [LARGE SCALE GENOMIC DNA]</scope>
    <source>
        <strain evidence="12 13">DSW25-10</strain>
    </source>
</reference>
<dbReference type="InterPro" id="IPR000073">
    <property type="entry name" value="AB_hydrolase_1"/>
</dbReference>
<dbReference type="PRINTS" id="PR00111">
    <property type="entry name" value="ABHYDROLASE"/>
</dbReference>
<dbReference type="GO" id="GO:0102130">
    <property type="term" value="F:malonyl-CoA methyltransferase activity"/>
    <property type="evidence" value="ECO:0007669"/>
    <property type="project" value="UniProtKB-EC"/>
</dbReference>
<evidence type="ECO:0000313" key="12">
    <source>
        <dbReference type="EMBL" id="RNL60142.1"/>
    </source>
</evidence>
<keyword evidence="6 9" id="KW-0949">S-adenosyl-L-methionine</keyword>
<dbReference type="HAMAP" id="MF_00835">
    <property type="entry name" value="BioC"/>
    <property type="match status" value="1"/>
</dbReference>
<dbReference type="InterPro" id="IPR029058">
    <property type="entry name" value="AB_hydrolase_fold"/>
</dbReference>
<comment type="pathway">
    <text evidence="2 9">Cofactor biosynthesis; biotin biosynthesis.</text>
</comment>
<comment type="function">
    <text evidence="8 9">Converts the free carboxyl group of a malonyl-thioester to its methyl ester by transfer of a methyl group from S-adenosyl-L-methionine (SAM). It allows to synthesize pimeloyl-ACP via the fatty acid synthetic pathway.</text>
</comment>
<accession>A0ABX9VZY2</accession>
<comment type="caution">
    <text evidence="12">The sequence shown here is derived from an EMBL/GenBank/DDBJ whole genome shotgun (WGS) entry which is preliminary data.</text>
</comment>
<comment type="similarity">
    <text evidence="9">Belongs to the methyltransferase superfamily.</text>
</comment>
<sequence>MTAVYRERLASYTSGAAELVLLHGWASDSEIWRSSVPALRRHFHVTLVDLPGFGRSAACEFHRDPALVIKQLLPILPESAIYCGWSLGGMLATAIAANHPERVHALVTVASNAIFVADEAWSAAMPAADFFAFQAALEKSPAKGLRRFNLLQLHSDERATTVQAQLRNQKTPLNDSALAEGLYCLQSMDNRSALSNLSCPVMHVFGAEDALVPSAAAAMFAAQYPGHECNIMSGCGHLPFLSSPDEFVSLVLAFARKKGMLSEDKLHHLDKTDIGRSFSRAAASYDDAAMLQRRIADHLINLLPKTKNAPLMDLGCGTGYSLPALREYLGEGELLAADLAPGMLVYAKDRHLNTANGWLCGDAEDLPLADNSVGLIFSSLALQWCENLPAVYAEIERVLKPGGSAVIATLGPDTLYELRESWRQVDAYAHVNEFSERAEIQSAIQNSGLRVEEWQEHIELMEYEQLSGLTRELKNIGAHNVNSGRPNGLTSRERIKALASSYEQFRGQRGLLPATYQVWYLRCVKLG</sequence>
<evidence type="ECO:0000256" key="5">
    <source>
        <dbReference type="ARBA" id="ARBA00022679"/>
    </source>
</evidence>
<dbReference type="InterPro" id="IPR050602">
    <property type="entry name" value="Malonyl-ACP_OMT"/>
</dbReference>
<dbReference type="SUPFAM" id="SSF53474">
    <property type="entry name" value="alpha/beta-Hydrolases"/>
    <property type="match status" value="1"/>
</dbReference>
<evidence type="ECO:0000256" key="2">
    <source>
        <dbReference type="ARBA" id="ARBA00004746"/>
    </source>
</evidence>
<gene>
    <name evidence="9 12" type="primary">bioC</name>
    <name evidence="12" type="ORF">D0911_14050</name>
</gene>
<keyword evidence="5 9" id="KW-0808">Transferase</keyword>
<evidence type="ECO:0000313" key="13">
    <source>
        <dbReference type="Proteomes" id="UP000274695"/>
    </source>
</evidence>
<evidence type="ECO:0000256" key="7">
    <source>
        <dbReference type="ARBA" id="ARBA00022756"/>
    </source>
</evidence>
<proteinExistence type="inferred from homology"/>
<dbReference type="SUPFAM" id="SSF53335">
    <property type="entry name" value="S-adenosyl-L-methionine-dependent methyltransferases"/>
    <property type="match status" value="1"/>
</dbReference>
<keyword evidence="13" id="KW-1185">Reference proteome</keyword>
<keyword evidence="7 9" id="KW-0093">Biotin biosynthesis</keyword>
<keyword evidence="4 9" id="KW-0489">Methyltransferase</keyword>
<protein>
    <recommendedName>
        <fullName evidence="3 9">Malonyl-[acyl-carrier protein] O-methyltransferase</fullName>
        <shortName evidence="9">Malonyl-ACP O-methyltransferase</shortName>
        <ecNumber evidence="3 9">2.1.1.197</ecNumber>
    </recommendedName>
    <alternativeName>
        <fullName evidence="9">Biotin synthesis protein BioC</fullName>
    </alternativeName>
</protein>
<dbReference type="Pfam" id="PF08241">
    <property type="entry name" value="Methyltransf_11"/>
    <property type="match status" value="1"/>
</dbReference>
<dbReference type="InterPro" id="IPR029063">
    <property type="entry name" value="SAM-dependent_MTases_sf"/>
</dbReference>
<dbReference type="CDD" id="cd02440">
    <property type="entry name" value="AdoMet_MTases"/>
    <property type="match status" value="1"/>
</dbReference>
<dbReference type="InterPro" id="IPR013216">
    <property type="entry name" value="Methyltransf_11"/>
</dbReference>
<dbReference type="PANTHER" id="PTHR13090">
    <property type="entry name" value="ARGININE-HYDROXYLASE NDUFAF5, MITOCHONDRIAL"/>
    <property type="match status" value="1"/>
</dbReference>
<dbReference type="Proteomes" id="UP000274695">
    <property type="component" value="Unassembled WGS sequence"/>
</dbReference>
<evidence type="ECO:0000256" key="4">
    <source>
        <dbReference type="ARBA" id="ARBA00022603"/>
    </source>
</evidence>
<dbReference type="InterPro" id="IPR011814">
    <property type="entry name" value="BioC"/>
</dbReference>
<dbReference type="RefSeq" id="WP_123183074.1">
    <property type="nucleotide sequence ID" value="NZ_RHGB01000016.1"/>
</dbReference>
<evidence type="ECO:0000256" key="1">
    <source>
        <dbReference type="ARBA" id="ARBA00000852"/>
    </source>
</evidence>
<evidence type="ECO:0000256" key="3">
    <source>
        <dbReference type="ARBA" id="ARBA00012327"/>
    </source>
</evidence>
<evidence type="ECO:0000259" key="10">
    <source>
        <dbReference type="Pfam" id="PF00561"/>
    </source>
</evidence>
<dbReference type="NCBIfam" id="TIGR02072">
    <property type="entry name" value="BioC"/>
    <property type="match status" value="1"/>
</dbReference>
<evidence type="ECO:0000256" key="9">
    <source>
        <dbReference type="HAMAP-Rule" id="MF_00835"/>
    </source>
</evidence>
<dbReference type="GO" id="GO:0032259">
    <property type="term" value="P:methylation"/>
    <property type="evidence" value="ECO:0007669"/>
    <property type="project" value="UniProtKB-KW"/>
</dbReference>
<feature type="domain" description="Methyltransferase type 11" evidence="11">
    <location>
        <begin position="313"/>
        <end position="407"/>
    </location>
</feature>
<dbReference type="Pfam" id="PF00561">
    <property type="entry name" value="Abhydrolase_1"/>
    <property type="match status" value="1"/>
</dbReference>
<dbReference type="Gene3D" id="3.40.50.150">
    <property type="entry name" value="Vaccinia Virus protein VP39"/>
    <property type="match status" value="1"/>
</dbReference>
<organism evidence="12 13">
    <name type="scientific">Zhongshania marina</name>
    <dbReference type="NCBI Taxonomy" id="2304603"/>
    <lineage>
        <taxon>Bacteria</taxon>
        <taxon>Pseudomonadati</taxon>
        <taxon>Pseudomonadota</taxon>
        <taxon>Gammaproteobacteria</taxon>
        <taxon>Cellvibrionales</taxon>
        <taxon>Spongiibacteraceae</taxon>
        <taxon>Zhongshania</taxon>
    </lineage>
</organism>
<evidence type="ECO:0000256" key="8">
    <source>
        <dbReference type="ARBA" id="ARBA00025006"/>
    </source>
</evidence>
<dbReference type="EC" id="2.1.1.197" evidence="3 9"/>
<dbReference type="PANTHER" id="PTHR13090:SF1">
    <property type="entry name" value="ARGININE-HYDROXYLASE NDUFAF5, MITOCHONDRIAL"/>
    <property type="match status" value="1"/>
</dbReference>
<comment type="catalytic activity">
    <reaction evidence="1 9">
        <text>malonyl-[ACP] + S-adenosyl-L-methionine = malonyl-[ACP] methyl ester + S-adenosyl-L-homocysteine</text>
        <dbReference type="Rhea" id="RHEA:17105"/>
        <dbReference type="Rhea" id="RHEA-COMP:9623"/>
        <dbReference type="Rhea" id="RHEA-COMP:9954"/>
        <dbReference type="ChEBI" id="CHEBI:57856"/>
        <dbReference type="ChEBI" id="CHEBI:59789"/>
        <dbReference type="ChEBI" id="CHEBI:78449"/>
        <dbReference type="ChEBI" id="CHEBI:78845"/>
        <dbReference type="EC" id="2.1.1.197"/>
    </reaction>
</comment>
<evidence type="ECO:0000256" key="6">
    <source>
        <dbReference type="ARBA" id="ARBA00022691"/>
    </source>
</evidence>
<name>A0ABX9VZY2_9GAMM</name>
<dbReference type="EMBL" id="RHGB01000016">
    <property type="protein sequence ID" value="RNL60142.1"/>
    <property type="molecule type" value="Genomic_DNA"/>
</dbReference>
<feature type="domain" description="AB hydrolase-1" evidence="10">
    <location>
        <begin position="19"/>
        <end position="243"/>
    </location>
</feature>